<dbReference type="EMBL" id="VSSQ01013508">
    <property type="protein sequence ID" value="MPM51643.1"/>
    <property type="molecule type" value="Genomic_DNA"/>
</dbReference>
<protein>
    <submittedName>
        <fullName evidence="1">Uncharacterized protein</fullName>
    </submittedName>
</protein>
<organism evidence="1">
    <name type="scientific">bioreactor metagenome</name>
    <dbReference type="NCBI Taxonomy" id="1076179"/>
    <lineage>
        <taxon>unclassified sequences</taxon>
        <taxon>metagenomes</taxon>
        <taxon>ecological metagenomes</taxon>
    </lineage>
</organism>
<dbReference type="AlphaFoldDB" id="A0A645ALC1"/>
<proteinExistence type="predicted"/>
<sequence length="60" mass="6712">MRVQEGGKHRENLGVLDENPIEFGQERGMPAVVRPVGVYHLQLRQRGVAALVGKIALHQR</sequence>
<comment type="caution">
    <text evidence="1">The sequence shown here is derived from an EMBL/GenBank/DDBJ whole genome shotgun (WGS) entry which is preliminary data.</text>
</comment>
<reference evidence="1" key="1">
    <citation type="submission" date="2019-08" db="EMBL/GenBank/DDBJ databases">
        <authorList>
            <person name="Kucharzyk K."/>
            <person name="Murdoch R.W."/>
            <person name="Higgins S."/>
            <person name="Loffler F."/>
        </authorList>
    </citation>
    <scope>NUCLEOTIDE SEQUENCE</scope>
</reference>
<name>A0A645ALC1_9ZZZZ</name>
<evidence type="ECO:0000313" key="1">
    <source>
        <dbReference type="EMBL" id="MPM51643.1"/>
    </source>
</evidence>
<accession>A0A645ALC1</accession>
<gene>
    <name evidence="1" type="ORF">SDC9_98394</name>
</gene>